<dbReference type="PROSITE" id="PS50507">
    <property type="entry name" value="RDRP_SSRNA_POS"/>
    <property type="match status" value="1"/>
</dbReference>
<evidence type="ECO:0000256" key="3">
    <source>
        <dbReference type="ARBA" id="ARBA00022953"/>
    </source>
</evidence>
<dbReference type="Gene3D" id="3.30.70.270">
    <property type="match status" value="1"/>
</dbReference>
<organism evidence="5">
    <name type="scientific">Hubei coleoptera virus 5</name>
    <dbReference type="NCBI Taxonomy" id="1922864"/>
    <lineage>
        <taxon>Viruses</taxon>
        <taxon>Riboviria</taxon>
    </lineage>
</organism>
<dbReference type="SUPFAM" id="SSF56672">
    <property type="entry name" value="DNA/RNA polymerases"/>
    <property type="match status" value="1"/>
</dbReference>
<dbReference type="InterPro" id="IPR043128">
    <property type="entry name" value="Rev_trsase/Diguanyl_cyclase"/>
</dbReference>
<protein>
    <submittedName>
        <fullName evidence="5">RdRp</fullName>
    </submittedName>
</protein>
<name>A0A1L3KLM2_9VIRU</name>
<accession>A0A1L3KLM2</accession>
<sequence length="432" mass="50274">MLSRFARSVERLTIPSKMRSRLRDPEPLVRKFLARHKNDIPSDFFDELPTFENLLPKQEYRPTHFKEVRCNNPSGSPGQYLRRKFHVRTQGDAYASKHVVDHMHFLTHLLKRGCPMTFVANACVVSSVCDFGDENIFSRTFEPTHKLRVAWVYDLTLLHIEKMFAQSISDEIDFTKHIPKPETFHNQWCTPFTYQLDISSFDASVPRWLIYTAFAIIFSRFNLEYYLGRGKVNKRFSLQHLVNVIIHNFIYTKFTTTTNSTIRQKKNGVPSGSAFTNIIDSIISKLLCSYVLRKELSRPLYHVHTYGDDTMFKTALSFNPDSILATYESLGFKIRFEPQLANGCNIYCKAWCLGGIQFHPGKWFSNILSCCRDDRYWNSLIYALILTYRPTTLQTTELLRLVRDPIETLDIPSWMSYMLTNGRSATMAVQLD</sequence>
<dbReference type="GO" id="GO:0003968">
    <property type="term" value="F:RNA-directed RNA polymerase activity"/>
    <property type="evidence" value="ECO:0007669"/>
    <property type="project" value="InterPro"/>
</dbReference>
<dbReference type="EMBL" id="KX884106">
    <property type="protein sequence ID" value="APG78219.1"/>
    <property type="molecule type" value="Genomic_RNA"/>
</dbReference>
<dbReference type="GO" id="GO:0006351">
    <property type="term" value="P:DNA-templated transcription"/>
    <property type="evidence" value="ECO:0007669"/>
    <property type="project" value="InterPro"/>
</dbReference>
<dbReference type="InterPro" id="IPR001205">
    <property type="entry name" value="RNA-dir_pol_C"/>
</dbReference>
<evidence type="ECO:0000256" key="1">
    <source>
        <dbReference type="ARBA" id="ARBA00022679"/>
    </source>
</evidence>
<keyword evidence="3" id="KW-0693">Viral RNA replication</keyword>
<feature type="domain" description="RdRp catalytic" evidence="4">
    <location>
        <begin position="191"/>
        <end position="322"/>
    </location>
</feature>
<reference evidence="5" key="1">
    <citation type="journal article" date="2016" name="Nature">
        <title>Redefining the invertebrate RNA virosphere.</title>
        <authorList>
            <person name="Shi M."/>
            <person name="Lin X.D."/>
            <person name="Tian J.H."/>
            <person name="Chen L.J."/>
            <person name="Chen X."/>
            <person name="Li C.X."/>
            <person name="Qin X.C."/>
            <person name="Li J."/>
            <person name="Cao J.P."/>
            <person name="Eden J.S."/>
            <person name="Buchmann J."/>
            <person name="Wang W."/>
            <person name="Xu J."/>
            <person name="Holmes E.C."/>
            <person name="Zhang Y.Z."/>
        </authorList>
    </citation>
    <scope>NUCLEOTIDE SEQUENCE</scope>
    <source>
        <strain evidence="5">QCM105830</strain>
    </source>
</reference>
<dbReference type="GO" id="GO:0003723">
    <property type="term" value="F:RNA binding"/>
    <property type="evidence" value="ECO:0007669"/>
    <property type="project" value="InterPro"/>
</dbReference>
<keyword evidence="2" id="KW-0548">Nucleotidyltransferase</keyword>
<evidence type="ECO:0000256" key="2">
    <source>
        <dbReference type="ARBA" id="ARBA00022695"/>
    </source>
</evidence>
<keyword evidence="1" id="KW-0808">Transferase</keyword>
<dbReference type="Pfam" id="PF00680">
    <property type="entry name" value="RdRP_1"/>
    <property type="match status" value="1"/>
</dbReference>
<dbReference type="GO" id="GO:0039694">
    <property type="term" value="P:viral RNA genome replication"/>
    <property type="evidence" value="ECO:0007669"/>
    <property type="project" value="InterPro"/>
</dbReference>
<evidence type="ECO:0000313" key="5">
    <source>
        <dbReference type="EMBL" id="APG78219.1"/>
    </source>
</evidence>
<dbReference type="InterPro" id="IPR043502">
    <property type="entry name" value="DNA/RNA_pol_sf"/>
</dbReference>
<proteinExistence type="predicted"/>
<evidence type="ECO:0000259" key="4">
    <source>
        <dbReference type="PROSITE" id="PS50507"/>
    </source>
</evidence>
<dbReference type="InterPro" id="IPR007094">
    <property type="entry name" value="RNA-dir_pol_PSvirus"/>
</dbReference>